<keyword evidence="3" id="KW-1185">Reference proteome</keyword>
<dbReference type="InterPro" id="IPR036291">
    <property type="entry name" value="NAD(P)-bd_dom_sf"/>
</dbReference>
<dbReference type="InterPro" id="IPR013149">
    <property type="entry name" value="ADH-like_C"/>
</dbReference>
<dbReference type="PANTHER" id="PTHR45033:SF2">
    <property type="entry name" value="ZINC-TYPE ALCOHOL DEHYDROGENASE-LIKE PROTEIN C1773.06C"/>
    <property type="match status" value="1"/>
</dbReference>
<dbReference type="Pfam" id="PF00107">
    <property type="entry name" value="ADH_zinc_N"/>
    <property type="match status" value="1"/>
</dbReference>
<dbReference type="OrthoDB" id="9930022at2759"/>
<dbReference type="PANTHER" id="PTHR45033">
    <property type="match status" value="1"/>
</dbReference>
<accession>A0A8H5C468</accession>
<evidence type="ECO:0000259" key="1">
    <source>
        <dbReference type="Pfam" id="PF00107"/>
    </source>
</evidence>
<sequence>MPVSDDEILVLGTGGVSVWTLQFAIAAGATGIATSSSDEKLAIAKGLGAKHLINYRKDPDWGKEVMKCGTISKSINSVRMGGSIYVLDQAEFPKDIFHRILARSAVVQGTLIGSISQFKDMIKLIEGNSEKTLPVIDKLFPFAAFAHLESQKHVWKYPGFY</sequence>
<reference evidence="2 3" key="1">
    <citation type="journal article" date="2020" name="ISME J.">
        <title>Uncovering the hidden diversity of litter-decomposition mechanisms in mushroom-forming fungi.</title>
        <authorList>
            <person name="Floudas D."/>
            <person name="Bentzer J."/>
            <person name="Ahren D."/>
            <person name="Johansson T."/>
            <person name="Persson P."/>
            <person name="Tunlid A."/>
        </authorList>
    </citation>
    <scope>NUCLEOTIDE SEQUENCE [LARGE SCALE GENOMIC DNA]</scope>
    <source>
        <strain evidence="2 3">CBS 175.51</strain>
    </source>
</reference>
<dbReference type="Proteomes" id="UP000541558">
    <property type="component" value="Unassembled WGS sequence"/>
</dbReference>
<feature type="domain" description="Alcohol dehydrogenase-like C-terminal" evidence="1">
    <location>
        <begin position="15"/>
        <end position="67"/>
    </location>
</feature>
<gene>
    <name evidence="2" type="ORF">D9611_010035</name>
</gene>
<protein>
    <recommendedName>
        <fullName evidence="1">Alcohol dehydrogenase-like C-terminal domain-containing protein</fullName>
    </recommendedName>
</protein>
<comment type="caution">
    <text evidence="2">The sequence shown here is derived from an EMBL/GenBank/DDBJ whole genome shotgun (WGS) entry which is preliminary data.</text>
</comment>
<dbReference type="AlphaFoldDB" id="A0A8H5C468"/>
<dbReference type="EMBL" id="JAACJK010000065">
    <property type="protein sequence ID" value="KAF5334877.1"/>
    <property type="molecule type" value="Genomic_DNA"/>
</dbReference>
<dbReference type="Gene3D" id="3.90.180.10">
    <property type="entry name" value="Medium-chain alcohol dehydrogenases, catalytic domain"/>
    <property type="match status" value="1"/>
</dbReference>
<organism evidence="2 3">
    <name type="scientific">Ephemerocybe angulata</name>
    <dbReference type="NCBI Taxonomy" id="980116"/>
    <lineage>
        <taxon>Eukaryota</taxon>
        <taxon>Fungi</taxon>
        <taxon>Dikarya</taxon>
        <taxon>Basidiomycota</taxon>
        <taxon>Agaricomycotina</taxon>
        <taxon>Agaricomycetes</taxon>
        <taxon>Agaricomycetidae</taxon>
        <taxon>Agaricales</taxon>
        <taxon>Agaricineae</taxon>
        <taxon>Psathyrellaceae</taxon>
        <taxon>Ephemerocybe</taxon>
    </lineage>
</organism>
<proteinExistence type="predicted"/>
<evidence type="ECO:0000313" key="2">
    <source>
        <dbReference type="EMBL" id="KAF5334877.1"/>
    </source>
</evidence>
<dbReference type="Gene3D" id="3.40.50.720">
    <property type="entry name" value="NAD(P)-binding Rossmann-like Domain"/>
    <property type="match status" value="1"/>
</dbReference>
<dbReference type="SUPFAM" id="SSF51735">
    <property type="entry name" value="NAD(P)-binding Rossmann-fold domains"/>
    <property type="match status" value="1"/>
</dbReference>
<dbReference type="InterPro" id="IPR052711">
    <property type="entry name" value="Zinc_ADH-like"/>
</dbReference>
<name>A0A8H5C468_9AGAR</name>
<evidence type="ECO:0000313" key="3">
    <source>
        <dbReference type="Proteomes" id="UP000541558"/>
    </source>
</evidence>